<keyword evidence="1" id="KW-0732">Signal</keyword>
<name>A0A5B7X2L8_9FLAO</name>
<feature type="signal peptide" evidence="1">
    <location>
        <begin position="1"/>
        <end position="18"/>
    </location>
</feature>
<keyword evidence="4" id="KW-1185">Reference proteome</keyword>
<dbReference type="Proteomes" id="UP000309016">
    <property type="component" value="Chromosome"/>
</dbReference>
<evidence type="ECO:0000313" key="4">
    <source>
        <dbReference type="Proteomes" id="UP000309016"/>
    </source>
</evidence>
<feature type="chain" id="PRO_5022907012" evidence="1">
    <location>
        <begin position="19"/>
        <end position="668"/>
    </location>
</feature>
<gene>
    <name evidence="3" type="ORF">FHG64_05440</name>
</gene>
<protein>
    <submittedName>
        <fullName evidence="3">DUF3857 domain-containing protein</fullName>
    </submittedName>
</protein>
<dbReference type="Pfam" id="PF01841">
    <property type="entry name" value="Transglut_core"/>
    <property type="match status" value="1"/>
</dbReference>
<dbReference type="AlphaFoldDB" id="A0A5B7X2L8"/>
<dbReference type="EMBL" id="CP040812">
    <property type="protein sequence ID" value="QCY68888.1"/>
    <property type="molecule type" value="Genomic_DNA"/>
</dbReference>
<dbReference type="Gene3D" id="2.60.120.1130">
    <property type="match status" value="1"/>
</dbReference>
<accession>A0A5B7X2L8</accession>
<dbReference type="KEGG" id="afla:FHG64_05440"/>
<evidence type="ECO:0000256" key="1">
    <source>
        <dbReference type="SAM" id="SignalP"/>
    </source>
</evidence>
<sequence length="668" mass="76126">MQKIFTFLFLITISLSQAQDFKFGKVSLEEVSEKSHPLEPGANAAILYRSIKTYYEYNRNTFTLVTDVHERIKIYNKDGFDYATKEVTSYQNGTTKEVVTGIKGYTYNIVNGKLEEDKLKKDGIFEEDASSYRNKTKFTMPNVAEGSVIEYEYTLRSPFVTTIDDIVFQDLVPINKMEAVVTIPEFLNFKKHVNPRSLITLDISESTKNFSYTSSSLKRGGTRTVNHTSETSTVQYLQNVYSISRENIPSLKTEEHIDHLYNYAAVLKWELQFTKFPNSPIENYSQTWEGVAKSIYSNSEFEGELKKSNYYSKDLEKLLAGATGEEEKAKRIFNHVKAKVKWNDVLGYITDNGCSKAYKEGVGNVADINLMLTSMLREAGMEAYPVLVSTRNNGIPLFPTRKGFNYVVAGAKVQGTYILLDATDPTASFNELPARARNWNGRMLMDKENSILVDLMPQTQSLQRTSVNLQIDENFTLKGKSLNLWDGLYAKSYRDKYQGLNLDSYIEILEKGKGNIEISNVETENAMEVGQEIRESYSFELNNGLEAINNKIYLKPMLFLAEAENPFKADERSYPVIFNFPSLKNTTVNIMVPPGYEVESLPESSIYELNNGAGTFKFLTLQNGNFLRIESVLDIRNIVYSPQDYTALKQFYAQMVEKHSEVIVFKKI</sequence>
<evidence type="ECO:0000313" key="3">
    <source>
        <dbReference type="EMBL" id="QCY68888.1"/>
    </source>
</evidence>
<dbReference type="Gene3D" id="3.10.620.30">
    <property type="match status" value="1"/>
</dbReference>
<dbReference type="Gene3D" id="2.60.40.3140">
    <property type="match status" value="1"/>
</dbReference>
<reference evidence="3 4" key="1">
    <citation type="submission" date="2019-06" db="EMBL/GenBank/DDBJ databases">
        <title>Complete genome sequence of Antarcticibacterium flavum KCTC 52984T from an Antarctic marine sediment.</title>
        <authorList>
            <person name="Lee Y.M."/>
            <person name="Shin S.C."/>
        </authorList>
    </citation>
    <scope>NUCLEOTIDE SEQUENCE [LARGE SCALE GENOMIC DNA]</scope>
    <source>
        <strain evidence="3 4">KCTC 52984</strain>
    </source>
</reference>
<feature type="domain" description="Transglutaminase-like" evidence="2">
    <location>
        <begin position="317"/>
        <end position="421"/>
    </location>
</feature>
<organism evidence="3 4">
    <name type="scientific">Antarcticibacterium flavum</name>
    <dbReference type="NCBI Taxonomy" id="2058175"/>
    <lineage>
        <taxon>Bacteria</taxon>
        <taxon>Pseudomonadati</taxon>
        <taxon>Bacteroidota</taxon>
        <taxon>Flavobacteriia</taxon>
        <taxon>Flavobacteriales</taxon>
        <taxon>Flavobacteriaceae</taxon>
        <taxon>Antarcticibacterium</taxon>
    </lineage>
</organism>
<evidence type="ECO:0000259" key="2">
    <source>
        <dbReference type="Pfam" id="PF01841"/>
    </source>
</evidence>
<dbReference type="OrthoDB" id="98874at2"/>
<proteinExistence type="predicted"/>
<dbReference type="RefSeq" id="WP_139065473.1">
    <property type="nucleotide sequence ID" value="NZ_CP040812.1"/>
</dbReference>
<dbReference type="InterPro" id="IPR002931">
    <property type="entry name" value="Transglutaminase-like"/>
</dbReference>